<keyword evidence="3" id="KW-0584">Phenylalanine biosynthesis</keyword>
<comment type="caution">
    <text evidence="7">The sequence shown here is derived from an EMBL/GenBank/DDBJ whole genome shotgun (WGS) entry which is preliminary data.</text>
</comment>
<dbReference type="GO" id="GO:0009982">
    <property type="term" value="F:pseudouridine synthase activity"/>
    <property type="evidence" value="ECO:0007669"/>
    <property type="project" value="InterPro"/>
</dbReference>
<dbReference type="GO" id="GO:0004664">
    <property type="term" value="F:prephenate dehydratase activity"/>
    <property type="evidence" value="ECO:0007669"/>
    <property type="project" value="InterPro"/>
</dbReference>
<dbReference type="SUPFAM" id="SSF53850">
    <property type="entry name" value="Periplasmic binding protein-like II"/>
    <property type="match status" value="1"/>
</dbReference>
<sequence length="158" mass="17600">MTNRIAFQGELGAYSHQACHDTYPDMDAMPCKTFEDAIEAVRTGAADLAMLPVENTTYGRVADIHRLLPSSGLHILAEAFVRVPSITIKSRNKQSTVLEMVLEEGRNREIRRVLAGIGHKVLRLVRMSVGPIKLGELQPGESRRLRRDEVRALQAAVR</sequence>
<comment type="pathway">
    <text evidence="5">Amino-acid biosynthesis.</text>
</comment>
<dbReference type="PANTHER" id="PTHR21022:SF19">
    <property type="entry name" value="PREPHENATE DEHYDRATASE-RELATED"/>
    <property type="match status" value="1"/>
</dbReference>
<evidence type="ECO:0000256" key="5">
    <source>
        <dbReference type="ARBA" id="ARBA00029440"/>
    </source>
</evidence>
<evidence type="ECO:0000256" key="1">
    <source>
        <dbReference type="ARBA" id="ARBA00022605"/>
    </source>
</evidence>
<dbReference type="GO" id="GO:0005737">
    <property type="term" value="C:cytoplasm"/>
    <property type="evidence" value="ECO:0007669"/>
    <property type="project" value="TreeGrafter"/>
</dbReference>
<dbReference type="GO" id="GO:0001522">
    <property type="term" value="P:pseudouridine synthesis"/>
    <property type="evidence" value="ECO:0007669"/>
    <property type="project" value="InterPro"/>
</dbReference>
<dbReference type="InterPro" id="IPR020103">
    <property type="entry name" value="PsdUridine_synth_cat_dom_sf"/>
</dbReference>
<accession>A0A0F9E1W7</accession>
<keyword evidence="4" id="KW-0456">Lyase</keyword>
<evidence type="ECO:0000259" key="6">
    <source>
        <dbReference type="PROSITE" id="PS51171"/>
    </source>
</evidence>
<organism evidence="7">
    <name type="scientific">marine sediment metagenome</name>
    <dbReference type="NCBI Taxonomy" id="412755"/>
    <lineage>
        <taxon>unclassified sequences</taxon>
        <taxon>metagenomes</taxon>
        <taxon>ecological metagenomes</taxon>
    </lineage>
</organism>
<proteinExistence type="predicted"/>
<dbReference type="Pfam" id="PF00800">
    <property type="entry name" value="PDT"/>
    <property type="match status" value="1"/>
</dbReference>
<evidence type="ECO:0000256" key="4">
    <source>
        <dbReference type="ARBA" id="ARBA00023239"/>
    </source>
</evidence>
<dbReference type="AlphaFoldDB" id="A0A0F9E1W7"/>
<dbReference type="PROSITE" id="PS51171">
    <property type="entry name" value="PREPHENATE_DEHYDR_3"/>
    <property type="match status" value="1"/>
</dbReference>
<dbReference type="SUPFAM" id="SSF55120">
    <property type="entry name" value="Pseudouridine synthase"/>
    <property type="match status" value="1"/>
</dbReference>
<name>A0A0F9E1W7_9ZZZZ</name>
<keyword evidence="2" id="KW-0057">Aromatic amino acid biosynthesis</keyword>
<dbReference type="InterPro" id="IPR001086">
    <property type="entry name" value="Preph_deHydtase"/>
</dbReference>
<dbReference type="EMBL" id="LAZR01026678">
    <property type="protein sequence ID" value="KKL67979.1"/>
    <property type="molecule type" value="Genomic_DNA"/>
</dbReference>
<dbReference type="GO" id="GO:0009094">
    <property type="term" value="P:L-phenylalanine biosynthetic process"/>
    <property type="evidence" value="ECO:0007669"/>
    <property type="project" value="UniProtKB-KW"/>
</dbReference>
<protein>
    <recommendedName>
        <fullName evidence="6">Prephenate dehydratase domain-containing protein</fullName>
    </recommendedName>
</protein>
<reference evidence="7" key="1">
    <citation type="journal article" date="2015" name="Nature">
        <title>Complex archaea that bridge the gap between prokaryotes and eukaryotes.</title>
        <authorList>
            <person name="Spang A."/>
            <person name="Saw J.H."/>
            <person name="Jorgensen S.L."/>
            <person name="Zaremba-Niedzwiedzka K."/>
            <person name="Martijn J."/>
            <person name="Lind A.E."/>
            <person name="van Eijk R."/>
            <person name="Schleper C."/>
            <person name="Guy L."/>
            <person name="Ettema T.J."/>
        </authorList>
    </citation>
    <scope>NUCLEOTIDE SEQUENCE</scope>
</reference>
<dbReference type="PANTHER" id="PTHR21022">
    <property type="entry name" value="PREPHENATE DEHYDRATASE P PROTEIN"/>
    <property type="match status" value="1"/>
</dbReference>
<dbReference type="GO" id="GO:0003723">
    <property type="term" value="F:RNA binding"/>
    <property type="evidence" value="ECO:0007669"/>
    <property type="project" value="InterPro"/>
</dbReference>
<evidence type="ECO:0000256" key="3">
    <source>
        <dbReference type="ARBA" id="ARBA00023222"/>
    </source>
</evidence>
<feature type="domain" description="Prephenate dehydratase" evidence="6">
    <location>
        <begin position="4"/>
        <end position="158"/>
    </location>
</feature>
<keyword evidence="1" id="KW-0028">Amino-acid biosynthesis</keyword>
<evidence type="ECO:0000313" key="7">
    <source>
        <dbReference type="EMBL" id="KKL67979.1"/>
    </source>
</evidence>
<dbReference type="Gene3D" id="3.40.190.10">
    <property type="entry name" value="Periplasmic binding protein-like II"/>
    <property type="match status" value="1"/>
</dbReference>
<gene>
    <name evidence="7" type="ORF">LCGC14_2129600</name>
</gene>
<evidence type="ECO:0000256" key="2">
    <source>
        <dbReference type="ARBA" id="ARBA00023141"/>
    </source>
</evidence>